<evidence type="ECO:0000313" key="2">
    <source>
        <dbReference type="EMBL" id="SHN43410.1"/>
    </source>
</evidence>
<dbReference type="EMBL" id="FRCS01000009">
    <property type="protein sequence ID" value="SHN43410.1"/>
    <property type="molecule type" value="Genomic_DNA"/>
</dbReference>
<sequence>MWAIGGKRRIRAALALAGVGALAALIAPATAQATDHRPAGHRFTLPPGTPAPDGDYRVLSAYRVVRGVQIYTCDPAGTWNPASTPEATLARYGRHGRIHHYGGPRWTSKRDGSTLLGAVAKRVPKDGTIPWLLLTATRESGGPGTELYAVTHISRVNTSGGLAPTGACTPGEKRAVRYGADYVFWVPKS</sequence>
<dbReference type="PANTHER" id="PTHR35567:SF1">
    <property type="entry name" value="CONSERVED FUNGAL PROTEIN (AFU_ORTHOLOGUE AFUA_1G14230)"/>
    <property type="match status" value="1"/>
</dbReference>
<keyword evidence="1" id="KW-0732">Signal</keyword>
<dbReference type="AlphaFoldDB" id="A0A1M7RB63"/>
<evidence type="ECO:0000313" key="3">
    <source>
        <dbReference type="Proteomes" id="UP000184440"/>
    </source>
</evidence>
<organism evidence="2 3">
    <name type="scientific">Cryptosporangium aurantiacum</name>
    <dbReference type="NCBI Taxonomy" id="134849"/>
    <lineage>
        <taxon>Bacteria</taxon>
        <taxon>Bacillati</taxon>
        <taxon>Actinomycetota</taxon>
        <taxon>Actinomycetes</taxon>
        <taxon>Cryptosporangiales</taxon>
        <taxon>Cryptosporangiaceae</taxon>
        <taxon>Cryptosporangium</taxon>
    </lineage>
</organism>
<dbReference type="RefSeq" id="WP_073260767.1">
    <property type="nucleotide sequence ID" value="NZ_FRCS01000009.1"/>
</dbReference>
<dbReference type="InterPro" id="IPR021851">
    <property type="entry name" value="DUF3455"/>
</dbReference>
<evidence type="ECO:0008006" key="4">
    <source>
        <dbReference type="Google" id="ProtNLM"/>
    </source>
</evidence>
<name>A0A1M7RB63_9ACTN</name>
<dbReference type="Pfam" id="PF11937">
    <property type="entry name" value="DUF3455"/>
    <property type="match status" value="1"/>
</dbReference>
<gene>
    <name evidence="2" type="ORF">SAMN05443668_109154</name>
</gene>
<feature type="chain" id="PRO_5013337275" description="DUF3455 domain-containing protein" evidence="1">
    <location>
        <begin position="34"/>
        <end position="189"/>
    </location>
</feature>
<dbReference type="Proteomes" id="UP000184440">
    <property type="component" value="Unassembled WGS sequence"/>
</dbReference>
<dbReference type="PANTHER" id="PTHR35567">
    <property type="entry name" value="MALATE DEHYDROGENASE (AFU_ORTHOLOGUE AFUA_2G13800)"/>
    <property type="match status" value="1"/>
</dbReference>
<protein>
    <recommendedName>
        <fullName evidence="4">DUF3455 domain-containing protein</fullName>
    </recommendedName>
</protein>
<reference evidence="2 3" key="1">
    <citation type="submission" date="2016-11" db="EMBL/GenBank/DDBJ databases">
        <authorList>
            <person name="Jaros S."/>
            <person name="Januszkiewicz K."/>
            <person name="Wedrychowicz H."/>
        </authorList>
    </citation>
    <scope>NUCLEOTIDE SEQUENCE [LARGE SCALE GENOMIC DNA]</scope>
    <source>
        <strain evidence="2 3">DSM 46144</strain>
    </source>
</reference>
<proteinExistence type="predicted"/>
<keyword evidence="3" id="KW-1185">Reference proteome</keyword>
<dbReference type="STRING" id="134849.SAMN05443668_109154"/>
<accession>A0A1M7RB63</accession>
<feature type="signal peptide" evidence="1">
    <location>
        <begin position="1"/>
        <end position="33"/>
    </location>
</feature>
<evidence type="ECO:0000256" key="1">
    <source>
        <dbReference type="SAM" id="SignalP"/>
    </source>
</evidence>